<keyword evidence="2" id="KW-1185">Reference proteome</keyword>
<dbReference type="PANTHER" id="PTHR33257">
    <property type="entry name" value="OS05G0165500 PROTEIN"/>
    <property type="match status" value="1"/>
</dbReference>
<organism evidence="2 3">
    <name type="scientific">Camelina sativa</name>
    <name type="common">False flax</name>
    <name type="synonym">Myagrum sativum</name>
    <dbReference type="NCBI Taxonomy" id="90675"/>
    <lineage>
        <taxon>Eukaryota</taxon>
        <taxon>Viridiplantae</taxon>
        <taxon>Streptophyta</taxon>
        <taxon>Embryophyta</taxon>
        <taxon>Tracheophyta</taxon>
        <taxon>Spermatophyta</taxon>
        <taxon>Magnoliopsida</taxon>
        <taxon>eudicotyledons</taxon>
        <taxon>Gunneridae</taxon>
        <taxon>Pentapetalae</taxon>
        <taxon>rosids</taxon>
        <taxon>malvids</taxon>
        <taxon>Brassicales</taxon>
        <taxon>Brassicaceae</taxon>
        <taxon>Camelineae</taxon>
        <taxon>Camelina</taxon>
    </lineage>
</organism>
<gene>
    <name evidence="3" type="primary">LOC104726294</name>
</gene>
<keyword evidence="1" id="KW-0472">Membrane</keyword>
<feature type="transmembrane region" description="Helical" evidence="1">
    <location>
        <begin position="174"/>
        <end position="197"/>
    </location>
</feature>
<dbReference type="PANTHER" id="PTHR33257:SF59">
    <property type="entry name" value="TRANSMEMBRANE PROTEIN"/>
    <property type="match status" value="1"/>
</dbReference>
<evidence type="ECO:0000313" key="2">
    <source>
        <dbReference type="Proteomes" id="UP000694864"/>
    </source>
</evidence>
<dbReference type="Proteomes" id="UP000694864">
    <property type="component" value="Chromosome 11"/>
</dbReference>
<evidence type="ECO:0000313" key="3">
    <source>
        <dbReference type="RefSeq" id="XP_019088464.1"/>
    </source>
</evidence>
<name>A0ABM1QNX6_CAMSA</name>
<proteinExistence type="predicted"/>
<reference evidence="2" key="1">
    <citation type="journal article" date="2014" name="Nat. Commun.">
        <title>The emerging biofuel crop Camelina sativa retains a highly undifferentiated hexaploid genome structure.</title>
        <authorList>
            <person name="Kagale S."/>
            <person name="Koh C."/>
            <person name="Nixon J."/>
            <person name="Bollina V."/>
            <person name="Clarke W.E."/>
            <person name="Tuteja R."/>
            <person name="Spillane C."/>
            <person name="Robinson S.J."/>
            <person name="Links M.G."/>
            <person name="Clarke C."/>
            <person name="Higgins E.E."/>
            <person name="Huebert T."/>
            <person name="Sharpe A.G."/>
            <person name="Parkin I.A."/>
        </authorList>
    </citation>
    <scope>NUCLEOTIDE SEQUENCE [LARGE SCALE GENOMIC DNA]</scope>
    <source>
        <strain evidence="2">cv. DH55</strain>
    </source>
</reference>
<evidence type="ECO:0000256" key="1">
    <source>
        <dbReference type="SAM" id="Phobius"/>
    </source>
</evidence>
<dbReference type="GeneID" id="104726294"/>
<feature type="transmembrane region" description="Helical" evidence="1">
    <location>
        <begin position="12"/>
        <end position="31"/>
    </location>
</feature>
<accession>A0ABM1QNX6</accession>
<keyword evidence="1" id="KW-1133">Transmembrane helix</keyword>
<protein>
    <submittedName>
        <fullName evidence="3">Uncharacterized protein LOC104726294 isoform X2</fullName>
    </submittedName>
</protein>
<sequence length="232" mass="26849">MYKYTHTHTHTYIVALYIIAINLTYPSFSLYTQTSIIMNEEHNNTFPTPKASLLLIEDDLCKRESMISRNSSVGGSSRLFYYYHHRSLDKGVPFKWEMQPGTPINPPPEDTVPPITPPPAFLSLGFPKPSITVVGDSSKHSLFPANLKIWKWKNLRKRCFSRWSSQSMLSKGNYVYTFARMIPQIIIMVVVVAQILVMNWRDSTSLMRITGRAHHHHLLLLHRRRLPRKIGD</sequence>
<reference evidence="3" key="2">
    <citation type="submission" date="2025-08" db="UniProtKB">
        <authorList>
            <consortium name="RefSeq"/>
        </authorList>
    </citation>
    <scope>IDENTIFICATION</scope>
    <source>
        <tissue evidence="3">Leaf</tissue>
    </source>
</reference>
<dbReference type="RefSeq" id="XP_019088464.1">
    <property type="nucleotide sequence ID" value="XM_019232919.1"/>
</dbReference>
<keyword evidence="1" id="KW-0812">Transmembrane</keyword>